<geneLocation type="plasmid" evidence="2 3">
    <name>unnamed1</name>
</geneLocation>
<name>A0A7G8PQF8_9MYCO</name>
<evidence type="ECO:0000313" key="3">
    <source>
        <dbReference type="Proteomes" id="UP000515498"/>
    </source>
</evidence>
<proteinExistence type="predicted"/>
<feature type="compositionally biased region" description="Polar residues" evidence="1">
    <location>
        <begin position="51"/>
        <end position="60"/>
    </location>
</feature>
<feature type="compositionally biased region" description="Basic and acidic residues" evidence="1">
    <location>
        <begin position="75"/>
        <end position="86"/>
    </location>
</feature>
<sequence length="86" mass="9761">MSNHVEPQTKTIVITWVEESRHQTVVRVPLDFDAEERDLADGLAELSSDGSQWLQRSQIEVSDAAEDDPTAEYFDPPRYDDQGVRA</sequence>
<evidence type="ECO:0000313" key="2">
    <source>
        <dbReference type="EMBL" id="QNJ96574.1"/>
    </source>
</evidence>
<gene>
    <name evidence="2" type="ORF">HZU40_34195</name>
</gene>
<feature type="region of interest" description="Disordered" evidence="1">
    <location>
        <begin position="51"/>
        <end position="86"/>
    </location>
</feature>
<dbReference type="EMBL" id="CP059895">
    <property type="protein sequence ID" value="QNJ96574.1"/>
    <property type="molecule type" value="Genomic_DNA"/>
</dbReference>
<keyword evidence="2" id="KW-0614">Plasmid</keyword>
<dbReference type="AlphaFoldDB" id="A0A7G8PQF8"/>
<dbReference type="RefSeq" id="WP_187099664.1">
    <property type="nucleotide sequence ID" value="NZ_CP059895.1"/>
</dbReference>
<accession>A0A7G8PQF8</accession>
<organism evidence="2 3">
    <name type="scientific">Mycolicibacterium fluoranthenivorans</name>
    <dbReference type="NCBI Taxonomy" id="258505"/>
    <lineage>
        <taxon>Bacteria</taxon>
        <taxon>Bacillati</taxon>
        <taxon>Actinomycetota</taxon>
        <taxon>Actinomycetes</taxon>
        <taxon>Mycobacteriales</taxon>
        <taxon>Mycobacteriaceae</taxon>
        <taxon>Mycolicibacterium</taxon>
    </lineage>
</organism>
<dbReference type="Proteomes" id="UP000515498">
    <property type="component" value="Plasmid unnamed1"/>
</dbReference>
<reference evidence="2 3" key="1">
    <citation type="submission" date="2020-07" db="EMBL/GenBank/DDBJ databases">
        <title>Draft genome sequence of four isobutane-metabolizing strains capable of cometabolically degrading diverse ether contaminants.</title>
        <authorList>
            <person name="Chen W."/>
            <person name="Faulkner N."/>
            <person name="Smith C."/>
            <person name="Hyman M."/>
        </authorList>
    </citation>
    <scope>NUCLEOTIDE SEQUENCE [LARGE SCALE GENOMIC DNA]</scope>
    <source>
        <strain evidence="2 3">2A</strain>
        <plasmid evidence="2 3">unnamed1</plasmid>
    </source>
</reference>
<protein>
    <submittedName>
        <fullName evidence="2">Uncharacterized protein</fullName>
    </submittedName>
</protein>
<evidence type="ECO:0000256" key="1">
    <source>
        <dbReference type="SAM" id="MobiDB-lite"/>
    </source>
</evidence>
<dbReference type="KEGG" id="mflu:HZU40_34195"/>